<protein>
    <submittedName>
        <fullName evidence="1">Uncharacterized protein</fullName>
    </submittedName>
</protein>
<dbReference type="EMBL" id="JAHMHQ010000036">
    <property type="protein sequence ID" value="KAK1622395.1"/>
    <property type="molecule type" value="Genomic_DNA"/>
</dbReference>
<keyword evidence="2" id="KW-1185">Reference proteome</keyword>
<accession>A0AAJ0E953</accession>
<dbReference type="GeneID" id="85466783"/>
<proteinExistence type="predicted"/>
<reference evidence="1" key="1">
    <citation type="submission" date="2021-06" db="EMBL/GenBank/DDBJ databases">
        <title>Comparative genomics, transcriptomics and evolutionary studies reveal genomic signatures of adaptation to plant cell wall in hemibiotrophic fungi.</title>
        <authorList>
            <consortium name="DOE Joint Genome Institute"/>
            <person name="Baroncelli R."/>
            <person name="Diaz J.F."/>
            <person name="Benocci T."/>
            <person name="Peng M."/>
            <person name="Battaglia E."/>
            <person name="Haridas S."/>
            <person name="Andreopoulos W."/>
            <person name="Labutti K."/>
            <person name="Pangilinan J."/>
            <person name="Floch G.L."/>
            <person name="Makela M.R."/>
            <person name="Henrissat B."/>
            <person name="Grigoriev I.V."/>
            <person name="Crouch J.A."/>
            <person name="De Vries R.P."/>
            <person name="Sukno S.A."/>
            <person name="Thon M.R."/>
        </authorList>
    </citation>
    <scope>NUCLEOTIDE SEQUENCE</scope>
    <source>
        <strain evidence="1">CBS 102054</strain>
    </source>
</reference>
<evidence type="ECO:0000313" key="1">
    <source>
        <dbReference type="EMBL" id="KAK1622395.1"/>
    </source>
</evidence>
<name>A0AAJ0E953_9PEZI</name>
<dbReference type="RefSeq" id="XP_060438390.1">
    <property type="nucleotide sequence ID" value="XM_060581921.1"/>
</dbReference>
<sequence>MPARDLSINFPRACIQKKVSDWQRWQSMTLDTVKARTYTRVTPAPHRCNDCLVCFLRSPLFPIPTLMRWWNHGEKLLFAFGGWYKSPGSGNSPTTLT</sequence>
<dbReference type="AlphaFoldDB" id="A0AAJ0E953"/>
<organism evidence="1 2">
    <name type="scientific">Colletotrichum phormii</name>
    <dbReference type="NCBI Taxonomy" id="359342"/>
    <lineage>
        <taxon>Eukaryota</taxon>
        <taxon>Fungi</taxon>
        <taxon>Dikarya</taxon>
        <taxon>Ascomycota</taxon>
        <taxon>Pezizomycotina</taxon>
        <taxon>Sordariomycetes</taxon>
        <taxon>Hypocreomycetidae</taxon>
        <taxon>Glomerellales</taxon>
        <taxon>Glomerellaceae</taxon>
        <taxon>Colletotrichum</taxon>
        <taxon>Colletotrichum acutatum species complex</taxon>
    </lineage>
</organism>
<comment type="caution">
    <text evidence="1">The sequence shown here is derived from an EMBL/GenBank/DDBJ whole genome shotgun (WGS) entry which is preliminary data.</text>
</comment>
<evidence type="ECO:0000313" key="2">
    <source>
        <dbReference type="Proteomes" id="UP001243989"/>
    </source>
</evidence>
<dbReference type="Proteomes" id="UP001243989">
    <property type="component" value="Unassembled WGS sequence"/>
</dbReference>
<gene>
    <name evidence="1" type="ORF">BDP81DRAFT_152840</name>
</gene>